<dbReference type="RefSeq" id="WP_137096231.1">
    <property type="nucleotide sequence ID" value="NZ_SWMS01000015.1"/>
</dbReference>
<dbReference type="HAMAP" id="MF_00161">
    <property type="entry name" value="LspA"/>
    <property type="match status" value="1"/>
</dbReference>
<evidence type="ECO:0000313" key="14">
    <source>
        <dbReference type="Proteomes" id="UP000309992"/>
    </source>
</evidence>
<dbReference type="NCBIfam" id="TIGR00077">
    <property type="entry name" value="lspA"/>
    <property type="match status" value="1"/>
</dbReference>
<evidence type="ECO:0000313" key="13">
    <source>
        <dbReference type="EMBL" id="TKG66694.1"/>
    </source>
</evidence>
<proteinExistence type="inferred from homology"/>
<dbReference type="InterPro" id="IPR001872">
    <property type="entry name" value="Peptidase_A8"/>
</dbReference>
<comment type="catalytic activity">
    <reaction evidence="9 10">
        <text>Release of signal peptides from bacterial membrane prolipoproteins. Hydrolyzes -Xaa-Yaa-Zaa-|-(S,diacylglyceryl)Cys-, in which Xaa is hydrophobic (preferably Leu), and Yaa (Ala or Ser) and Zaa (Gly or Ala) have small, neutral side chains.</text>
        <dbReference type="EC" id="3.4.23.36"/>
    </reaction>
</comment>
<gene>
    <name evidence="9" type="primary">lspA</name>
    <name evidence="13" type="ORF">FCN18_24840</name>
</gene>
<keyword evidence="8 9" id="KW-0472">Membrane</keyword>
<dbReference type="Proteomes" id="UP000309992">
    <property type="component" value="Unassembled WGS sequence"/>
</dbReference>
<evidence type="ECO:0000256" key="6">
    <source>
        <dbReference type="ARBA" id="ARBA00022801"/>
    </source>
</evidence>
<comment type="pathway">
    <text evidence="9">Protein modification; lipoprotein biosynthesis (signal peptide cleavage).</text>
</comment>
<keyword evidence="2 9" id="KW-1003">Cell membrane</keyword>
<dbReference type="PANTHER" id="PTHR33695:SF1">
    <property type="entry name" value="LIPOPROTEIN SIGNAL PEPTIDASE"/>
    <property type="match status" value="1"/>
</dbReference>
<comment type="caution">
    <text evidence="13">The sequence shown here is derived from an EMBL/GenBank/DDBJ whole genome shotgun (WGS) entry which is preliminary data.</text>
</comment>
<dbReference type="GO" id="GO:0004190">
    <property type="term" value="F:aspartic-type endopeptidase activity"/>
    <property type="evidence" value="ECO:0007669"/>
    <property type="project" value="UniProtKB-EC"/>
</dbReference>
<reference evidence="13 14" key="1">
    <citation type="journal article" date="2015" name="Antonie Van Leeuwenhoek">
        <title>Prauserella endophytica sp. nov., an endophytic actinobacterium isolated from Tamarix taklamakanensis.</title>
        <authorList>
            <person name="Liu J.M."/>
            <person name="Habden X."/>
            <person name="Guo L."/>
            <person name="Tuo L."/>
            <person name="Jiang Z.K."/>
            <person name="Liu S.W."/>
            <person name="Liu X.F."/>
            <person name="Chen L."/>
            <person name="Li R.F."/>
            <person name="Zhang Y.Q."/>
            <person name="Sun C.H."/>
        </authorList>
    </citation>
    <scope>NUCLEOTIDE SEQUENCE [LARGE SCALE GENOMIC DNA]</scope>
    <source>
        <strain evidence="13 14">CGMCC 4.7182</strain>
    </source>
</reference>
<keyword evidence="6 9" id="KW-0378">Hydrolase</keyword>
<evidence type="ECO:0000256" key="1">
    <source>
        <dbReference type="ARBA" id="ARBA00006139"/>
    </source>
</evidence>
<dbReference type="EC" id="3.4.23.36" evidence="9"/>
<evidence type="ECO:0000256" key="2">
    <source>
        <dbReference type="ARBA" id="ARBA00022475"/>
    </source>
</evidence>
<protein>
    <recommendedName>
        <fullName evidence="9">Lipoprotein signal peptidase</fullName>
        <ecNumber evidence="9">3.4.23.36</ecNumber>
    </recommendedName>
    <alternativeName>
        <fullName evidence="9">Prolipoprotein signal peptidase</fullName>
    </alternativeName>
    <alternativeName>
        <fullName evidence="9">Signal peptidase II</fullName>
        <shortName evidence="9">SPase II</shortName>
    </alternativeName>
</protein>
<organism evidence="13 14">
    <name type="scientific">Prauserella endophytica</name>
    <dbReference type="NCBI Taxonomy" id="1592324"/>
    <lineage>
        <taxon>Bacteria</taxon>
        <taxon>Bacillati</taxon>
        <taxon>Actinomycetota</taxon>
        <taxon>Actinomycetes</taxon>
        <taxon>Pseudonocardiales</taxon>
        <taxon>Pseudonocardiaceae</taxon>
        <taxon>Prauserella</taxon>
        <taxon>Prauserella coralliicola group</taxon>
    </lineage>
</organism>
<evidence type="ECO:0000256" key="8">
    <source>
        <dbReference type="ARBA" id="ARBA00023136"/>
    </source>
</evidence>
<evidence type="ECO:0000256" key="3">
    <source>
        <dbReference type="ARBA" id="ARBA00022670"/>
    </source>
</evidence>
<keyword evidence="7 9" id="KW-1133">Transmembrane helix</keyword>
<feature type="active site" evidence="9">
    <location>
        <position position="141"/>
    </location>
</feature>
<feature type="active site" evidence="9">
    <location>
        <position position="160"/>
    </location>
</feature>
<accession>A0ABY2RZI8</accession>
<feature type="transmembrane region" description="Helical" evidence="9">
    <location>
        <begin position="81"/>
        <end position="100"/>
    </location>
</feature>
<comment type="function">
    <text evidence="9 10">This protein specifically catalyzes the removal of signal peptides from prolipoproteins.</text>
</comment>
<comment type="similarity">
    <text evidence="1 9 11">Belongs to the peptidase A8 family.</text>
</comment>
<evidence type="ECO:0000256" key="11">
    <source>
        <dbReference type="RuleBase" id="RU004181"/>
    </source>
</evidence>
<dbReference type="PANTHER" id="PTHR33695">
    <property type="entry name" value="LIPOPROTEIN SIGNAL PEPTIDASE"/>
    <property type="match status" value="1"/>
</dbReference>
<keyword evidence="3 9" id="KW-0645">Protease</keyword>
<evidence type="ECO:0000256" key="7">
    <source>
        <dbReference type="ARBA" id="ARBA00022989"/>
    </source>
</evidence>
<dbReference type="PRINTS" id="PR00781">
    <property type="entry name" value="LIPOSIGPTASE"/>
</dbReference>
<feature type="transmembrane region" description="Helical" evidence="9">
    <location>
        <begin position="107"/>
        <end position="125"/>
    </location>
</feature>
<evidence type="ECO:0000256" key="4">
    <source>
        <dbReference type="ARBA" id="ARBA00022692"/>
    </source>
</evidence>
<sequence>MSTEQEPEQTTGEAEPPAAAPPKRRIWLLAVVAGLAYAVDLVTKIIVTATLEGEEPIRILGGAVYLQLVRNPYAAFGMDFGGTWILAIVAMLVVGAIIWFSRRLRSTGWAVGLGLILAGALGNLTDRIFRAPGPLHGHVVDFISAFQPNGDFFPVFNAADSAISIGAVLIVLLSLLGKDYDGTSTKTKRTERAEEAGKAGEDKA</sequence>
<evidence type="ECO:0000256" key="9">
    <source>
        <dbReference type="HAMAP-Rule" id="MF_00161"/>
    </source>
</evidence>
<name>A0ABY2RZI8_9PSEU</name>
<evidence type="ECO:0000256" key="5">
    <source>
        <dbReference type="ARBA" id="ARBA00022750"/>
    </source>
</evidence>
<dbReference type="PROSITE" id="PS00855">
    <property type="entry name" value="SPASE_II"/>
    <property type="match status" value="1"/>
</dbReference>
<dbReference type="Pfam" id="PF01252">
    <property type="entry name" value="Peptidase_A8"/>
    <property type="match status" value="1"/>
</dbReference>
<feature type="transmembrane region" description="Helical" evidence="9">
    <location>
        <begin position="155"/>
        <end position="176"/>
    </location>
</feature>
<comment type="subcellular location">
    <subcellularLocation>
        <location evidence="9">Cell membrane</location>
        <topology evidence="9">Multi-pass membrane protein</topology>
    </subcellularLocation>
</comment>
<keyword evidence="5 9" id="KW-0064">Aspartyl protease</keyword>
<feature type="compositionally biased region" description="Basic and acidic residues" evidence="12">
    <location>
        <begin position="188"/>
        <end position="204"/>
    </location>
</feature>
<keyword evidence="14" id="KW-1185">Reference proteome</keyword>
<feature type="region of interest" description="Disordered" evidence="12">
    <location>
        <begin position="184"/>
        <end position="204"/>
    </location>
</feature>
<evidence type="ECO:0000256" key="10">
    <source>
        <dbReference type="RuleBase" id="RU000594"/>
    </source>
</evidence>
<evidence type="ECO:0000256" key="12">
    <source>
        <dbReference type="SAM" id="MobiDB-lite"/>
    </source>
</evidence>
<keyword evidence="4 9" id="KW-0812">Transmembrane</keyword>
<feature type="transmembrane region" description="Helical" evidence="9">
    <location>
        <begin position="26"/>
        <end position="47"/>
    </location>
</feature>
<dbReference type="EMBL" id="SWMS01000015">
    <property type="protein sequence ID" value="TKG66694.1"/>
    <property type="molecule type" value="Genomic_DNA"/>
</dbReference>